<dbReference type="InterPro" id="IPR004843">
    <property type="entry name" value="Calcineurin-like_PHP"/>
</dbReference>
<dbReference type="Gene3D" id="3.90.780.10">
    <property type="entry name" value="5'-Nucleotidase, C-terminal domain"/>
    <property type="match status" value="1"/>
</dbReference>
<gene>
    <name evidence="6" type="ORF">FE782_23740</name>
</gene>
<keyword evidence="3" id="KW-0732">Signal</keyword>
<dbReference type="Pfam" id="PF00395">
    <property type="entry name" value="SLH"/>
    <property type="match status" value="1"/>
</dbReference>
<evidence type="ECO:0000259" key="5">
    <source>
        <dbReference type="PROSITE" id="PS51272"/>
    </source>
</evidence>
<reference evidence="6 7" key="1">
    <citation type="submission" date="2019-05" db="EMBL/GenBank/DDBJ databases">
        <authorList>
            <person name="Narsing Rao M.P."/>
            <person name="Li W.J."/>
        </authorList>
    </citation>
    <scope>NUCLEOTIDE SEQUENCE [LARGE SCALE GENOMIC DNA]</scope>
    <source>
        <strain evidence="6 7">SYSU_K30003</strain>
    </source>
</reference>
<evidence type="ECO:0000313" key="7">
    <source>
        <dbReference type="Proteomes" id="UP000309676"/>
    </source>
</evidence>
<dbReference type="GO" id="GO:0000166">
    <property type="term" value="F:nucleotide binding"/>
    <property type="evidence" value="ECO:0007669"/>
    <property type="project" value="UniProtKB-KW"/>
</dbReference>
<dbReference type="InterPro" id="IPR008334">
    <property type="entry name" value="5'-Nucleotdase_C"/>
</dbReference>
<evidence type="ECO:0000256" key="1">
    <source>
        <dbReference type="ARBA" id="ARBA00004613"/>
    </source>
</evidence>
<evidence type="ECO:0000256" key="2">
    <source>
        <dbReference type="ARBA" id="ARBA00022525"/>
    </source>
</evidence>
<dbReference type="InterPro" id="IPR001119">
    <property type="entry name" value="SLH_dom"/>
</dbReference>
<dbReference type="GO" id="GO:0016787">
    <property type="term" value="F:hydrolase activity"/>
    <property type="evidence" value="ECO:0007669"/>
    <property type="project" value="UniProtKB-KW"/>
</dbReference>
<dbReference type="InterPro" id="IPR029052">
    <property type="entry name" value="Metallo-depent_PP-like"/>
</dbReference>
<dbReference type="Pfam" id="PF02872">
    <property type="entry name" value="5_nucleotid_C"/>
    <property type="match status" value="1"/>
</dbReference>
<dbReference type="Proteomes" id="UP000309676">
    <property type="component" value="Unassembled WGS sequence"/>
</dbReference>
<dbReference type="Pfam" id="PF00149">
    <property type="entry name" value="Metallophos"/>
    <property type="match status" value="1"/>
</dbReference>
<dbReference type="SUPFAM" id="SSF56300">
    <property type="entry name" value="Metallo-dependent phosphatases"/>
    <property type="match status" value="1"/>
</dbReference>
<feature type="domain" description="SLH" evidence="5">
    <location>
        <begin position="552"/>
        <end position="613"/>
    </location>
</feature>
<dbReference type="Gene3D" id="3.60.21.10">
    <property type="match status" value="1"/>
</dbReference>
<sequence>MLIEYFHIFIERIGGKNRMPYLTTKKAPRKALIVAAATSLLAGLFAVQPQARAADPSDLTVIFTNDTHAHLDNVARRWTAIQDIRAETPNSILLDAGDVFSGTLYFNQYVGQADLGFMNEMGYDAMVPGNHEFDKGPAPFADFVAKASFPILSANVDYSKEPELSGLVKSDVSADAAGGAIYPATVLEVGGERYAVFGLTTPETAFLATPGDNIAFKEEIAAAKATVADLTAKGFDKIIALTHLGYNNDVRLAEAVEGIDIIIGGHSHTRLDDAVVVNEDGAPTLIAQTGEYGQYLGRLDADFDDKGVLTDWAYDLIEVDAQNEAGEYLIASDEAFEAKLAELQAPIEEMKAEIVGNSDVYLEGSRTQVRRGETNLGNLIANAVLHAAKPAGATIALTNGGGIRASIDAGEISLGEVLTVMPFGNSMVTLDLTGAEIVEALENGVGAVEEGQGRFPQVAGLTFAYNLAKPAGERVSNVKVAAEDGSYAPIDPEATYTLATNAYMADGGDNYAVFKRAKDDGRQTDLFVVDYDAFTGYLATLETASPSVEGRITRVFVDAGTDHPAYEAVQALATKDVFPELSAGGDAFAPKDALKRIDTAVWLARGLGLKLPEAASAFSDVAADHGFAKELLAAKEAGIFLGLPGGAFHPDAALTKGQAALVLERAFGEAPTIEGDANAAITRGEFAILLHEAMTK</sequence>
<dbReference type="PANTHER" id="PTHR11575:SF24">
    <property type="entry name" value="5'-NUCLEOTIDASE"/>
    <property type="match status" value="1"/>
</dbReference>
<dbReference type="InterPro" id="IPR006179">
    <property type="entry name" value="5_nucleotidase/apyrase"/>
</dbReference>
<protein>
    <submittedName>
        <fullName evidence="6">Bifunctional metallophosphatase/5'-nucleotidase</fullName>
    </submittedName>
</protein>
<comment type="similarity">
    <text evidence="4">Belongs to the 5'-nucleotidase family.</text>
</comment>
<comment type="subcellular location">
    <subcellularLocation>
        <location evidence="1">Secreted</location>
    </subcellularLocation>
</comment>
<keyword evidence="7" id="KW-1185">Reference proteome</keyword>
<dbReference type="InterPro" id="IPR036907">
    <property type="entry name" value="5'-Nucleotdase_C_sf"/>
</dbReference>
<dbReference type="SUPFAM" id="SSF55816">
    <property type="entry name" value="5'-nucleotidase (syn. UDP-sugar hydrolase), C-terminal domain"/>
    <property type="match status" value="1"/>
</dbReference>
<accession>A0A5R9G8C0</accession>
<proteinExistence type="inferred from homology"/>
<feature type="domain" description="SLH" evidence="5">
    <location>
        <begin position="614"/>
        <end position="677"/>
    </location>
</feature>
<evidence type="ECO:0000256" key="4">
    <source>
        <dbReference type="RuleBase" id="RU362119"/>
    </source>
</evidence>
<keyword evidence="4" id="KW-0378">Hydrolase</keyword>
<dbReference type="AlphaFoldDB" id="A0A5R9G8C0"/>
<dbReference type="EMBL" id="VCIW01000019">
    <property type="protein sequence ID" value="TLS49688.1"/>
    <property type="molecule type" value="Genomic_DNA"/>
</dbReference>
<evidence type="ECO:0000256" key="3">
    <source>
        <dbReference type="ARBA" id="ARBA00022729"/>
    </source>
</evidence>
<dbReference type="PRINTS" id="PR01607">
    <property type="entry name" value="APYRASEFAMLY"/>
</dbReference>
<keyword evidence="4" id="KW-0547">Nucleotide-binding</keyword>
<evidence type="ECO:0000313" key="6">
    <source>
        <dbReference type="EMBL" id="TLS49688.1"/>
    </source>
</evidence>
<name>A0A5R9G8C0_9BACL</name>
<dbReference type="GO" id="GO:0005576">
    <property type="term" value="C:extracellular region"/>
    <property type="evidence" value="ECO:0007669"/>
    <property type="project" value="UniProtKB-SubCell"/>
</dbReference>
<comment type="caution">
    <text evidence="6">The sequence shown here is derived from an EMBL/GenBank/DDBJ whole genome shotgun (WGS) entry which is preliminary data.</text>
</comment>
<dbReference type="FunFam" id="3.90.780.10:FF:000004">
    <property type="entry name" value="UDP-sugar hydrolase, putative"/>
    <property type="match status" value="1"/>
</dbReference>
<dbReference type="GO" id="GO:0009166">
    <property type="term" value="P:nucleotide catabolic process"/>
    <property type="evidence" value="ECO:0007669"/>
    <property type="project" value="InterPro"/>
</dbReference>
<dbReference type="PANTHER" id="PTHR11575">
    <property type="entry name" value="5'-NUCLEOTIDASE-RELATED"/>
    <property type="match status" value="1"/>
</dbReference>
<dbReference type="PROSITE" id="PS51272">
    <property type="entry name" value="SLH"/>
    <property type="match status" value="2"/>
</dbReference>
<keyword evidence="2" id="KW-0964">Secreted</keyword>
<organism evidence="6 7">
    <name type="scientific">Paenibacillus antri</name>
    <dbReference type="NCBI Taxonomy" id="2582848"/>
    <lineage>
        <taxon>Bacteria</taxon>
        <taxon>Bacillati</taxon>
        <taxon>Bacillota</taxon>
        <taxon>Bacilli</taxon>
        <taxon>Bacillales</taxon>
        <taxon>Paenibacillaceae</taxon>
        <taxon>Paenibacillus</taxon>
    </lineage>
</organism>